<evidence type="ECO:0000256" key="7">
    <source>
        <dbReference type="ARBA" id="ARBA00023136"/>
    </source>
</evidence>
<evidence type="ECO:0000313" key="13">
    <source>
        <dbReference type="EMBL" id="KRZ32767.1"/>
    </source>
</evidence>
<feature type="domain" description="PDZ" evidence="11">
    <location>
        <begin position="1670"/>
        <end position="1756"/>
    </location>
</feature>
<keyword evidence="8" id="KW-0325">Glycoprotein</keyword>
<dbReference type="PROSITE" id="PS50156">
    <property type="entry name" value="SSD"/>
    <property type="match status" value="1"/>
</dbReference>
<dbReference type="Pfam" id="PF00595">
    <property type="entry name" value="PDZ"/>
    <property type="match status" value="2"/>
</dbReference>
<evidence type="ECO:0000256" key="9">
    <source>
        <dbReference type="SAM" id="MobiDB-lite"/>
    </source>
</evidence>
<feature type="domain" description="PDZ" evidence="11">
    <location>
        <begin position="1390"/>
        <end position="1446"/>
    </location>
</feature>
<dbReference type="Gene3D" id="1.20.1640.10">
    <property type="entry name" value="Multidrug efflux transporter AcrB transmembrane domain"/>
    <property type="match status" value="2"/>
</dbReference>
<evidence type="ECO:0000256" key="2">
    <source>
        <dbReference type="ARBA" id="ARBA00005358"/>
    </source>
</evidence>
<feature type="region of interest" description="Disordered" evidence="9">
    <location>
        <begin position="1773"/>
        <end position="1812"/>
    </location>
</feature>
<reference evidence="13 14" key="1">
    <citation type="submission" date="2015-01" db="EMBL/GenBank/DDBJ databases">
        <title>Evolution of Trichinella species and genotypes.</title>
        <authorList>
            <person name="Korhonen P.K."/>
            <person name="Edoardo P."/>
            <person name="Giuseppe L.R."/>
            <person name="Gasser R.B."/>
        </authorList>
    </citation>
    <scope>NUCLEOTIDE SEQUENCE [LARGE SCALE GENOMIC DNA]</scope>
    <source>
        <strain evidence="13">ISS588</strain>
    </source>
</reference>
<evidence type="ECO:0000256" key="10">
    <source>
        <dbReference type="SAM" id="Phobius"/>
    </source>
</evidence>
<feature type="transmembrane region" description="Helical" evidence="10">
    <location>
        <begin position="29"/>
        <end position="50"/>
    </location>
</feature>
<evidence type="ECO:0000256" key="6">
    <source>
        <dbReference type="ARBA" id="ARBA00022989"/>
    </source>
</evidence>
<dbReference type="GO" id="GO:0006897">
    <property type="term" value="P:endocytosis"/>
    <property type="evidence" value="ECO:0007669"/>
    <property type="project" value="TreeGrafter"/>
</dbReference>
<dbReference type="GO" id="GO:0018996">
    <property type="term" value="P:molting cycle, collagen and cuticulin-based cuticle"/>
    <property type="evidence" value="ECO:0007669"/>
    <property type="project" value="TreeGrafter"/>
</dbReference>
<dbReference type="InterPro" id="IPR051697">
    <property type="entry name" value="Patched_domain-protein"/>
</dbReference>
<proteinExistence type="inferred from homology"/>
<feature type="transmembrane region" description="Helical" evidence="10">
    <location>
        <begin position="414"/>
        <end position="438"/>
    </location>
</feature>
<dbReference type="Gene3D" id="2.30.42.10">
    <property type="match status" value="3"/>
</dbReference>
<feature type="region of interest" description="Disordered" evidence="9">
    <location>
        <begin position="1450"/>
        <end position="1478"/>
    </location>
</feature>
<organism evidence="13 14">
    <name type="scientific">Trichinella pseudospiralis</name>
    <name type="common">Parasitic roundworm</name>
    <dbReference type="NCBI Taxonomy" id="6337"/>
    <lineage>
        <taxon>Eukaryota</taxon>
        <taxon>Metazoa</taxon>
        <taxon>Ecdysozoa</taxon>
        <taxon>Nematoda</taxon>
        <taxon>Enoplea</taxon>
        <taxon>Dorylaimia</taxon>
        <taxon>Trichinellida</taxon>
        <taxon>Trichinellidae</taxon>
        <taxon>Trichinella</taxon>
    </lineage>
</organism>
<dbReference type="GO" id="GO:0030659">
    <property type="term" value="C:cytoplasmic vesicle membrane"/>
    <property type="evidence" value="ECO:0007669"/>
    <property type="project" value="TreeGrafter"/>
</dbReference>
<feature type="region of interest" description="Disordered" evidence="9">
    <location>
        <begin position="1612"/>
        <end position="1659"/>
    </location>
</feature>
<keyword evidence="14" id="KW-1185">Reference proteome</keyword>
<feature type="transmembrane region" description="Helical" evidence="10">
    <location>
        <begin position="960"/>
        <end position="978"/>
    </location>
</feature>
<dbReference type="InterPro" id="IPR001478">
    <property type="entry name" value="PDZ"/>
</dbReference>
<feature type="region of interest" description="Disordered" evidence="9">
    <location>
        <begin position="2020"/>
        <end position="2049"/>
    </location>
</feature>
<dbReference type="Gene3D" id="3.10.20.90">
    <property type="entry name" value="Phosphatidylinositol 3-kinase Catalytic Subunit, Chain A, domain 1"/>
    <property type="match status" value="1"/>
</dbReference>
<dbReference type="PANTHER" id="PTHR10796">
    <property type="entry name" value="PATCHED-RELATED"/>
    <property type="match status" value="1"/>
</dbReference>
<dbReference type="SMART" id="SM00228">
    <property type="entry name" value="PDZ"/>
    <property type="match status" value="3"/>
</dbReference>
<name>A0A0V1JCU8_TRIPS</name>
<evidence type="ECO:0000256" key="1">
    <source>
        <dbReference type="ARBA" id="ARBA00004651"/>
    </source>
</evidence>
<dbReference type="Proteomes" id="UP000054805">
    <property type="component" value="Unassembled WGS sequence"/>
</dbReference>
<feature type="region of interest" description="Disordered" evidence="9">
    <location>
        <begin position="1891"/>
        <end position="1941"/>
    </location>
</feature>
<dbReference type="PROSITE" id="PS50106">
    <property type="entry name" value="PDZ"/>
    <property type="match status" value="3"/>
</dbReference>
<dbReference type="CDD" id="cd23058">
    <property type="entry name" value="PDZ2_Par3-like"/>
    <property type="match status" value="1"/>
</dbReference>
<gene>
    <name evidence="13" type="primary">Ptchd3</name>
    <name evidence="13" type="ORF">T4B_10103</name>
</gene>
<feature type="transmembrane region" description="Helical" evidence="10">
    <location>
        <begin position="843"/>
        <end position="863"/>
    </location>
</feature>
<dbReference type="PANTHER" id="PTHR10796:SF191">
    <property type="entry name" value="SSD DOMAIN-CONTAINING PROTEIN"/>
    <property type="match status" value="1"/>
</dbReference>
<feature type="transmembrane region" description="Helical" evidence="10">
    <location>
        <begin position="310"/>
        <end position="332"/>
    </location>
</feature>
<dbReference type="SUPFAM" id="SSF82866">
    <property type="entry name" value="Multidrug efflux transporter AcrB transmembrane domain"/>
    <property type="match status" value="2"/>
</dbReference>
<evidence type="ECO:0000256" key="3">
    <source>
        <dbReference type="ARBA" id="ARBA00005585"/>
    </source>
</evidence>
<feature type="compositionally biased region" description="Polar residues" evidence="9">
    <location>
        <begin position="1614"/>
        <end position="1638"/>
    </location>
</feature>
<comment type="similarity">
    <text evidence="2">Belongs to the PAR3 family.</text>
</comment>
<feature type="transmembrane region" description="Helical" evidence="10">
    <location>
        <begin position="379"/>
        <end position="402"/>
    </location>
</feature>
<sequence length="2405" mass="265319">LMEAETTLPTVDKVISSWFYKYALVVYTYRWLFLVVPCVMAAVLAAGLYFRPLRTRANSVETFTPTDGPSHYEKAVINDQFPLVQNRFIPGKFFSAKHWIQLVIRPKDGKTVLRPEILNATSQLNELIMDRLQIFSTSRNQTIGYRDLCLTWFGSCYDNGHIELFKQREGISKYVDITYPVARSVDSPLYLGTLIAGVRVIDDDGHFDYATVIRLSYNLKEWPASVDQDSSAWKWKLQRYISNEYSSPEIEAVIWHGGSINEGLKENVDIVLPNFGFSYLVLTIFCSLTNVMLKAENGVYKIDWIKSKPLVGILGVVSAALAVVISLGFLLIVGLEYVLINSVMPILVVSVGVSDMFIMISAWKETDDTLPTEKRLAQALADAGVAITITSVTDVVSFLVGAWSTFPAVTSFCIYTALAMTLDYTCQITFFAAVMAFFGNFEAERRHCLFPWIIIKESNNSTVKSSDDVHMTENSGKVLFAENVANVAAASSHGGQNCTACHCELKGKTKIPLDKRCSKAESVSSTIFQKYYGQCLFHPFVKVAVCFLYLIYIGLAIWGCIVIREGLRPADLVHKDHYVTKFYRLSRDFRNCGMQVHIVVNNPPDLSVTENRQRVLDMVHAFEDSAFTMGSNGTVFFLNEYLNYLNSLGAAILDTDKFWSDDLVNWILFNGARPLWETDIVWSQPLNSGSSRGRIKAFRFQIGLLRFNTAAEQVKAAKFLRTTAAKYADMNVTTYHEFWPHVDQYMSIAPTTWRNLGISFCSMIVIAFILIPNLYCGLFITLSMLSINVGVYGYMSHWDVNLDCISMITLIMSIGFAVDLSAHISYGYICAKGSTSQRAIRSLQLLGYPVLLSGLATVLGVSVLSRVPVPMIVTFFKTVFLVIMLGILHSHMFLPVSLTIFLPNTVKSNHSARLFSFVKDNFTKIFHKSAQLKSNHFFKNGLANTSNSRKNDIATTNMKLIMKLTVCFGAVRIVVPVINNDMLIKDLIDESVYRYKKACKKTKQNPKKINATVFLSACLEKLRSVERDLSTLLLLSALQTDASNDRRWSLGRVEKARDRKFQFSTNDHDDQSWVYVHNLKSCTDGGIFDRDDKVVAVTDDREQILAIYEEETRPNLSHLDAPIVQATDICCNSRLSSPEGCGQWTQQQSDLLNADELSSFNVDAGSGRTPAATFQHNSPERFSRGQGSNSAVGTTVEEHPSTVNAVQVKLRNGSLVSVHSNLSDVTSKIWKWDKEIANNKAIQQQQQQQQQQPSVVEADLNCQRAPVCTAKDAWKSNQPDISNKNDELCRETSKFVRNAARKSRLTEEWLEIAAQASEDWWKNRESQNCDLIQQACSSSSCNGDRNDNDSNVDSSELLTICPLEYGWNFDDYELKGRYRDNGKLVSLLVIRKKGSASEIVDEQFIQNGDEIVEINDCSVASFTYDEASRFLKTMSNDQCLRLKVRRELDKESRQQQQQQQSLPLANNDKGAWNNNFSTSDVTTPVGDVVEFDETKNDCSPILEGKLATTTMSALQKGNTRKLGARIEIDLLKDCGSLGFTVTSRDFASSEGADSPIYVKNILPSGAAVKDGRLRAGDRLLEVNGQPVSGLTQQQVVSMLRSVKHGEVVRLLVSRQEQQQPTTSKTNVAVSSKNDNHPTSDGMKLTPTDDSGGRDSSSGQEEVAKRFLQFDVALNETGSAGLGVSVKGRVSARQDASGHERRDLGIFIKSIMHGGAAFKDGRLRVDDQLVAVDDVVLSGLGNQAAIERLRAAMRAVSPHAKTIRLSVLRCGRPKLNNDNDNDKQTTAACSSGDEPAQLDRRQGGAGSSGAHPSTSFASCSSAYFTNGQPDLDNDDDVLVIVEDDAHCWSTSVNSSKLAPVTGCGGDSFTEGPKVEQEIESESFVRDAPIRQSMSEKRHRAGRQLDLAGGGSQLYTRVKHDRQSSAPADGRKLPLARPASSLSPTTAMTGAAAALPLVDKSNINAASVLMAKKRLSVSLDNFNASSYSASTSSCTREVAVDAKSDYLGDSSSRCHLASRQHILQSPPTQSSNKVKRANAAASNKARPSESFRAAIDRSTECIAAVHGIGSELQSPVCRSAQAVQSSSSADQHHSPSSSAGVKGTKCRRKGAVNNSLSSLKNFLRWGSVGKSKITTVAKGNNTAAASLTIATTSTTTTTPTLHSDAGVELGNEKILQAQDGQRRIRKHYENLLSKQANGALGCSKPLRCSPTLNTGGAFCPLSTVDKATSTVQRFGREMPTNSATFTTSELYTAIDRSKLRTSSGLGAFRPVASPNPQHFSSSGRFDPAGTVRPFESGIGRGSVKMNHHRPPVIPPPDYDHYLRRKSLDSKARRRYRPISDYHELKAQESSSFGCCEERLINNNGDDAISVYINGYVTRLLIKKLKKIFSFVALIFRPSLMYSVVVKA</sequence>
<keyword evidence="7 10" id="KW-0472">Membrane</keyword>
<dbReference type="SUPFAM" id="SSF50156">
    <property type="entry name" value="PDZ domain-like"/>
    <property type="match status" value="3"/>
</dbReference>
<dbReference type="FunFam" id="1.20.1640.10:FF:000013">
    <property type="entry name" value="PaTched Related family"/>
    <property type="match status" value="1"/>
</dbReference>
<comment type="subcellular location">
    <subcellularLocation>
        <location evidence="1">Cell membrane</location>
        <topology evidence="1">Multi-pass membrane protein</topology>
    </subcellularLocation>
</comment>
<dbReference type="InterPro" id="IPR003392">
    <property type="entry name" value="PTHD_SSD"/>
</dbReference>
<feature type="domain" description="SSD" evidence="12">
    <location>
        <begin position="269"/>
        <end position="437"/>
    </location>
</feature>
<accession>A0A0V1JCU8</accession>
<keyword evidence="6 10" id="KW-1133">Transmembrane helix</keyword>
<protein>
    <submittedName>
        <fullName evidence="13">Patched domain-containing protein 3</fullName>
    </submittedName>
</protein>
<evidence type="ECO:0000256" key="4">
    <source>
        <dbReference type="ARBA" id="ARBA00022475"/>
    </source>
</evidence>
<evidence type="ECO:0000313" key="14">
    <source>
        <dbReference type="Proteomes" id="UP000054805"/>
    </source>
</evidence>
<dbReference type="InterPro" id="IPR036034">
    <property type="entry name" value="PDZ_sf"/>
</dbReference>
<keyword evidence="4" id="KW-1003">Cell membrane</keyword>
<feature type="region of interest" description="Disordered" evidence="9">
    <location>
        <begin position="1170"/>
        <end position="1194"/>
    </location>
</feature>
<comment type="similarity">
    <text evidence="3">Belongs to the patched family.</text>
</comment>
<evidence type="ECO:0000259" key="11">
    <source>
        <dbReference type="PROSITE" id="PS50106"/>
    </source>
</evidence>
<dbReference type="InterPro" id="IPR021922">
    <property type="entry name" value="Par3/HAL_N"/>
</dbReference>
<feature type="transmembrane region" description="Helical" evidence="10">
    <location>
        <begin position="338"/>
        <end position="358"/>
    </location>
</feature>
<dbReference type="GO" id="GO:0005886">
    <property type="term" value="C:plasma membrane"/>
    <property type="evidence" value="ECO:0007669"/>
    <property type="project" value="UniProtKB-SubCell"/>
</dbReference>
<evidence type="ECO:0000259" key="12">
    <source>
        <dbReference type="PROSITE" id="PS50156"/>
    </source>
</evidence>
<dbReference type="Pfam" id="PF12053">
    <property type="entry name" value="Par3_HAL_N_term"/>
    <property type="match status" value="2"/>
</dbReference>
<feature type="domain" description="PDZ" evidence="11">
    <location>
        <begin position="1527"/>
        <end position="1601"/>
    </location>
</feature>
<feature type="region of interest" description="Disordered" evidence="9">
    <location>
        <begin position="2081"/>
        <end position="2105"/>
    </location>
</feature>
<dbReference type="InterPro" id="IPR000731">
    <property type="entry name" value="SSD"/>
</dbReference>
<feature type="transmembrane region" description="Helical" evidence="10">
    <location>
        <begin position="807"/>
        <end position="831"/>
    </location>
</feature>
<feature type="transmembrane region" description="Helical" evidence="10">
    <location>
        <begin position="540"/>
        <end position="559"/>
    </location>
</feature>
<comment type="caution">
    <text evidence="13">The sequence shown here is derived from an EMBL/GenBank/DDBJ whole genome shotgun (WGS) entry which is preliminary data.</text>
</comment>
<evidence type="ECO:0000256" key="8">
    <source>
        <dbReference type="ARBA" id="ARBA00023180"/>
    </source>
</evidence>
<feature type="compositionally biased region" description="Low complexity" evidence="9">
    <location>
        <begin position="2081"/>
        <end position="2097"/>
    </location>
</feature>
<feature type="non-terminal residue" evidence="13">
    <location>
        <position position="1"/>
    </location>
</feature>
<evidence type="ECO:0000256" key="5">
    <source>
        <dbReference type="ARBA" id="ARBA00022692"/>
    </source>
</evidence>
<keyword evidence="5 10" id="KW-0812">Transmembrane</keyword>
<dbReference type="EMBL" id="JYDS01000014">
    <property type="protein sequence ID" value="KRZ32767.1"/>
    <property type="molecule type" value="Genomic_DNA"/>
</dbReference>
<dbReference type="Pfam" id="PF02460">
    <property type="entry name" value="Patched"/>
    <property type="match status" value="1"/>
</dbReference>